<dbReference type="EMBL" id="GBXM01000027">
    <property type="protein sequence ID" value="JAI08551.1"/>
    <property type="molecule type" value="Transcribed_RNA"/>
</dbReference>
<name>A0A0E9Y2N5_ANGAN</name>
<dbReference type="Gene3D" id="3.20.20.140">
    <property type="entry name" value="Metal-dependent hydrolases"/>
    <property type="match status" value="1"/>
</dbReference>
<reference evidence="1" key="1">
    <citation type="submission" date="2014-11" db="EMBL/GenBank/DDBJ databases">
        <authorList>
            <person name="Amaro Gonzalez C."/>
        </authorList>
    </citation>
    <scope>NUCLEOTIDE SEQUENCE</scope>
</reference>
<reference evidence="1" key="2">
    <citation type="journal article" date="2015" name="Fish Shellfish Immunol.">
        <title>Early steps in the European eel (Anguilla anguilla)-Vibrio vulnificus interaction in the gills: Role of the RtxA13 toxin.</title>
        <authorList>
            <person name="Callol A."/>
            <person name="Pajuelo D."/>
            <person name="Ebbesson L."/>
            <person name="Teles M."/>
            <person name="MacKenzie S."/>
            <person name="Amaro C."/>
        </authorList>
    </citation>
    <scope>NUCLEOTIDE SEQUENCE</scope>
</reference>
<dbReference type="SUPFAM" id="SSF51556">
    <property type="entry name" value="Metallo-dependent hydrolases"/>
    <property type="match status" value="1"/>
</dbReference>
<proteinExistence type="predicted"/>
<dbReference type="AlphaFoldDB" id="A0A0E9Y2N5"/>
<organism evidence="1">
    <name type="scientific">Anguilla anguilla</name>
    <name type="common">European freshwater eel</name>
    <name type="synonym">Muraena anguilla</name>
    <dbReference type="NCBI Taxonomy" id="7936"/>
    <lineage>
        <taxon>Eukaryota</taxon>
        <taxon>Metazoa</taxon>
        <taxon>Chordata</taxon>
        <taxon>Craniata</taxon>
        <taxon>Vertebrata</taxon>
        <taxon>Euteleostomi</taxon>
        <taxon>Actinopterygii</taxon>
        <taxon>Neopterygii</taxon>
        <taxon>Teleostei</taxon>
        <taxon>Anguilliformes</taxon>
        <taxon>Anguillidae</taxon>
        <taxon>Anguilla</taxon>
    </lineage>
</organism>
<evidence type="ECO:0000313" key="1">
    <source>
        <dbReference type="EMBL" id="JAI08551.1"/>
    </source>
</evidence>
<dbReference type="InterPro" id="IPR032466">
    <property type="entry name" value="Metal_Hydrolase"/>
</dbReference>
<accession>A0A0E9Y2N5</accession>
<sequence>MNFTEKEFKRLNINAAKSSFLPEKEKKDLLNRLFDAYGMKKPALKGGTENSRDIQLIMSTHSE</sequence>
<protein>
    <submittedName>
        <fullName evidence="1">Uncharacterized protein</fullName>
    </submittedName>
</protein>